<dbReference type="OrthoDB" id="3373416at2"/>
<organism evidence="1 2">
    <name type="scientific">Micromonospora pattaloongensis</name>
    <dbReference type="NCBI Taxonomy" id="405436"/>
    <lineage>
        <taxon>Bacteria</taxon>
        <taxon>Bacillati</taxon>
        <taxon>Actinomycetota</taxon>
        <taxon>Actinomycetes</taxon>
        <taxon>Micromonosporales</taxon>
        <taxon>Micromonosporaceae</taxon>
        <taxon>Micromonospora</taxon>
    </lineage>
</organism>
<dbReference type="RefSeq" id="WP_091555785.1">
    <property type="nucleotide sequence ID" value="NZ_FNPH01000003.1"/>
</dbReference>
<sequence>MQRARRLASIPVITAVGVLALTGCRSEPGVAAYVGDTKITEDRVTAIVDDVAEQLGDNAEIKPPSRGVVVSTLVLGEVCKRLNPQPAQPGQPAITPEQMAQALQVPPTTTFAEESARLQTCLMRVRAGAPVTPTAEELAELVRRGREAGAIPAEVTDEQAVQRLDGETLRGELARRNALNEAVADHDVTVNPRYRPLEFPLLRFQDNAAAVGVPLGEPGADSVIDRR</sequence>
<dbReference type="EMBL" id="FNPH01000003">
    <property type="protein sequence ID" value="SDY74169.1"/>
    <property type="molecule type" value="Genomic_DNA"/>
</dbReference>
<evidence type="ECO:0000313" key="2">
    <source>
        <dbReference type="Proteomes" id="UP000242415"/>
    </source>
</evidence>
<reference evidence="2" key="1">
    <citation type="submission" date="2016-10" db="EMBL/GenBank/DDBJ databases">
        <authorList>
            <person name="Varghese N."/>
            <person name="Submissions S."/>
        </authorList>
    </citation>
    <scope>NUCLEOTIDE SEQUENCE [LARGE SCALE GENOMIC DNA]</scope>
    <source>
        <strain evidence="2">DSM 45245</strain>
    </source>
</reference>
<proteinExistence type="predicted"/>
<dbReference type="AlphaFoldDB" id="A0A1H3MDB8"/>
<accession>A0A1H3MDB8</accession>
<evidence type="ECO:0008006" key="3">
    <source>
        <dbReference type="Google" id="ProtNLM"/>
    </source>
</evidence>
<gene>
    <name evidence="1" type="ORF">SAMN05444365_103315</name>
</gene>
<dbReference type="Proteomes" id="UP000242415">
    <property type="component" value="Unassembled WGS sequence"/>
</dbReference>
<dbReference type="PROSITE" id="PS51257">
    <property type="entry name" value="PROKAR_LIPOPROTEIN"/>
    <property type="match status" value="1"/>
</dbReference>
<keyword evidence="2" id="KW-1185">Reference proteome</keyword>
<evidence type="ECO:0000313" key="1">
    <source>
        <dbReference type="EMBL" id="SDY74169.1"/>
    </source>
</evidence>
<protein>
    <recommendedName>
        <fullName evidence="3">SurA N-terminal domain-containing protein</fullName>
    </recommendedName>
</protein>
<dbReference type="STRING" id="405436.SAMN05444365_103315"/>
<name>A0A1H3MDB8_9ACTN</name>